<accession>A0A2T0FKI2</accession>
<dbReference type="InterPro" id="IPR027417">
    <property type="entry name" value="P-loop_NTPase"/>
</dbReference>
<evidence type="ECO:0000256" key="5">
    <source>
        <dbReference type="ARBA" id="ARBA00023134"/>
    </source>
</evidence>
<feature type="domain" description="Septin-type G" evidence="9">
    <location>
        <begin position="21"/>
        <end position="287"/>
    </location>
</feature>
<evidence type="ECO:0000256" key="3">
    <source>
        <dbReference type="ARBA" id="ARBA00022741"/>
    </source>
</evidence>
<dbReference type="InterPro" id="IPR016491">
    <property type="entry name" value="Septin"/>
</dbReference>
<proteinExistence type="inferred from homology"/>
<dbReference type="GO" id="GO:0031105">
    <property type="term" value="C:septin complex"/>
    <property type="evidence" value="ECO:0007669"/>
    <property type="project" value="UniProtKB-ARBA"/>
</dbReference>
<dbReference type="RefSeq" id="XP_024665446.1">
    <property type="nucleotide sequence ID" value="XM_024809678.1"/>
</dbReference>
<dbReference type="GO" id="GO:0005525">
    <property type="term" value="F:GTP binding"/>
    <property type="evidence" value="ECO:0007669"/>
    <property type="project" value="UniProtKB-KW"/>
</dbReference>
<comment type="caution">
    <text evidence="10">The sequence shown here is derived from an EMBL/GenBank/DDBJ whole genome shotgun (WGS) entry which is preliminary data.</text>
</comment>
<organism evidence="10 11">
    <name type="scientific">Wickerhamiella sorbophila</name>
    <dbReference type="NCBI Taxonomy" id="45607"/>
    <lineage>
        <taxon>Eukaryota</taxon>
        <taxon>Fungi</taxon>
        <taxon>Dikarya</taxon>
        <taxon>Ascomycota</taxon>
        <taxon>Saccharomycotina</taxon>
        <taxon>Dipodascomycetes</taxon>
        <taxon>Dipodascales</taxon>
        <taxon>Trichomonascaceae</taxon>
        <taxon>Wickerhamiella</taxon>
    </lineage>
</organism>
<keyword evidence="3 7" id="KW-0547">Nucleotide-binding</keyword>
<keyword evidence="4 8" id="KW-0175">Coiled coil</keyword>
<feature type="coiled-coil region" evidence="8">
    <location>
        <begin position="336"/>
        <end position="363"/>
    </location>
</feature>
<dbReference type="PANTHER" id="PTHR18884">
    <property type="entry name" value="SEPTIN"/>
    <property type="match status" value="1"/>
</dbReference>
<dbReference type="GO" id="GO:0005940">
    <property type="term" value="C:septin ring"/>
    <property type="evidence" value="ECO:0007669"/>
    <property type="project" value="UniProtKB-ARBA"/>
</dbReference>
<dbReference type="GeneID" id="36516869"/>
<evidence type="ECO:0000313" key="11">
    <source>
        <dbReference type="Proteomes" id="UP000238350"/>
    </source>
</evidence>
<dbReference type="InterPro" id="IPR030379">
    <property type="entry name" value="G_SEPTIN_dom"/>
</dbReference>
<dbReference type="FunFam" id="3.40.50.300:FF:000162">
    <property type="entry name" value="septin-7 isoform X1"/>
    <property type="match status" value="1"/>
</dbReference>
<evidence type="ECO:0000256" key="6">
    <source>
        <dbReference type="ARBA" id="ARBA00023306"/>
    </source>
</evidence>
<dbReference type="GO" id="GO:0005935">
    <property type="term" value="C:cellular bud neck"/>
    <property type="evidence" value="ECO:0007669"/>
    <property type="project" value="UniProtKB-SubCell"/>
</dbReference>
<comment type="similarity">
    <text evidence="7">Belongs to the TRAFAC class TrmE-Era-EngA-EngB-Septin-like GTPase superfamily. Septin GTPase family.</text>
</comment>
<evidence type="ECO:0000256" key="7">
    <source>
        <dbReference type="RuleBase" id="RU004560"/>
    </source>
</evidence>
<keyword evidence="6" id="KW-0131">Cell cycle</keyword>
<dbReference type="Proteomes" id="UP000238350">
    <property type="component" value="Unassembled WGS sequence"/>
</dbReference>
<dbReference type="PIRSF" id="PIRSF006698">
    <property type="entry name" value="Septin"/>
    <property type="match status" value="1"/>
</dbReference>
<protein>
    <submittedName>
        <fullName evidence="10">Septin spn4</fullName>
    </submittedName>
</protein>
<dbReference type="PROSITE" id="PS51719">
    <property type="entry name" value="G_SEPTIN"/>
    <property type="match status" value="1"/>
</dbReference>
<gene>
    <name evidence="10" type="ORF">B9G98_03121</name>
</gene>
<dbReference type="STRING" id="45607.A0A2T0FKI2"/>
<dbReference type="GO" id="GO:0032161">
    <property type="term" value="C:cleavage apparatus septin structure"/>
    <property type="evidence" value="ECO:0007669"/>
    <property type="project" value="UniProtKB-ARBA"/>
</dbReference>
<dbReference type="SUPFAM" id="SSF52540">
    <property type="entry name" value="P-loop containing nucleoside triphosphate hydrolases"/>
    <property type="match status" value="1"/>
</dbReference>
<comment type="subcellular location">
    <subcellularLocation>
        <location evidence="1">Bud neck</location>
    </subcellularLocation>
</comment>
<keyword evidence="5 7" id="KW-0342">GTP-binding</keyword>
<keyword evidence="2" id="KW-0132">Cell division</keyword>
<reference evidence="10 11" key="1">
    <citation type="submission" date="2017-04" db="EMBL/GenBank/DDBJ databases">
        <title>Genome sequencing of [Candida] sorbophila.</title>
        <authorList>
            <person name="Ahn J.O."/>
        </authorList>
    </citation>
    <scope>NUCLEOTIDE SEQUENCE [LARGE SCALE GENOMIC DNA]</scope>
    <source>
        <strain evidence="10 11">DS02</strain>
    </source>
</reference>
<evidence type="ECO:0000259" key="9">
    <source>
        <dbReference type="PROSITE" id="PS51719"/>
    </source>
</evidence>
<dbReference type="OrthoDB" id="416553at2759"/>
<dbReference type="Pfam" id="PF00735">
    <property type="entry name" value="Septin"/>
    <property type="match status" value="1"/>
</dbReference>
<dbReference type="GO" id="GO:0000281">
    <property type="term" value="P:mitotic cytokinesis"/>
    <property type="evidence" value="ECO:0007669"/>
    <property type="project" value="UniProtKB-ARBA"/>
</dbReference>
<sequence length="364" mass="41805">MVTNLGLVNLPNQQYRLLAKKGATFTIMVVGESGLGKTTFINTLFATSVKTHSDDQLRHEQPVRKTVEISITRAELEEKGFKLRLNIIDTPGFGDNVNNTNAWEPIVDFIDDQHEAYMQQENQPDRKAKYDMRVHACLYFIRPTGHSLKPLDIEALRALATRVNVIPVIAKADTLDADEMQLFKEHIRSVLDSQNITVYQPLDLSNGQPLPEQLPYSVIGSEKMLQNEHGQEVRGRQYSWGVAEVENEDHCDFKKLRNLLVRTHMLDLVHSTDELHYGAYRSQAITTRQPGETRNRSQVNPQYKEEEQALRRAFTEQVNVEVSRFNKWEHNLIAERDRLNKDLEDTHAAIRKLQIEVDQLAGRA</sequence>
<dbReference type="EMBL" id="NDIQ01000021">
    <property type="protein sequence ID" value="PRT55501.1"/>
    <property type="molecule type" value="Genomic_DNA"/>
</dbReference>
<dbReference type="Gene3D" id="3.40.50.300">
    <property type="entry name" value="P-loop containing nucleotide triphosphate hydrolases"/>
    <property type="match status" value="1"/>
</dbReference>
<evidence type="ECO:0000256" key="1">
    <source>
        <dbReference type="ARBA" id="ARBA00004266"/>
    </source>
</evidence>
<evidence type="ECO:0000256" key="4">
    <source>
        <dbReference type="ARBA" id="ARBA00023054"/>
    </source>
</evidence>
<evidence type="ECO:0000256" key="8">
    <source>
        <dbReference type="SAM" id="Coils"/>
    </source>
</evidence>
<evidence type="ECO:0000256" key="2">
    <source>
        <dbReference type="ARBA" id="ARBA00022618"/>
    </source>
</evidence>
<evidence type="ECO:0000313" key="10">
    <source>
        <dbReference type="EMBL" id="PRT55501.1"/>
    </source>
</evidence>
<name>A0A2T0FKI2_9ASCO</name>
<keyword evidence="11" id="KW-1185">Reference proteome</keyword>
<dbReference type="AlphaFoldDB" id="A0A2T0FKI2"/>
<dbReference type="CDD" id="cd01850">
    <property type="entry name" value="CDC_Septin"/>
    <property type="match status" value="1"/>
</dbReference>